<protein>
    <submittedName>
        <fullName evidence="2">Uncharacterized protein</fullName>
    </submittedName>
</protein>
<reference evidence="2 3" key="1">
    <citation type="submission" date="2019-07" db="EMBL/GenBank/DDBJ databases">
        <title>New species of Amycolatopsis and Streptomyces.</title>
        <authorList>
            <person name="Duangmal K."/>
            <person name="Teo W.F.A."/>
            <person name="Lipun K."/>
        </authorList>
    </citation>
    <scope>NUCLEOTIDE SEQUENCE [LARGE SCALE GENOMIC DNA]</scope>
    <source>
        <strain evidence="2 3">NBRC 109810</strain>
    </source>
</reference>
<comment type="caution">
    <text evidence="2">The sequence shown here is derived from an EMBL/GenBank/DDBJ whole genome shotgun (WGS) entry which is preliminary data.</text>
</comment>
<evidence type="ECO:0000313" key="3">
    <source>
        <dbReference type="Proteomes" id="UP000325849"/>
    </source>
</evidence>
<evidence type="ECO:0000313" key="2">
    <source>
        <dbReference type="EMBL" id="MPY33766.1"/>
    </source>
</evidence>
<feature type="compositionally biased region" description="Low complexity" evidence="1">
    <location>
        <begin position="7"/>
        <end position="20"/>
    </location>
</feature>
<dbReference type="EMBL" id="VJZD01000087">
    <property type="protein sequence ID" value="MPY33766.1"/>
    <property type="molecule type" value="Genomic_DNA"/>
</dbReference>
<name>A0A5N8VG08_9ACTN</name>
<organism evidence="2 3">
    <name type="scientific">Streptomyces adustus</name>
    <dbReference type="NCBI Taxonomy" id="1609272"/>
    <lineage>
        <taxon>Bacteria</taxon>
        <taxon>Bacillati</taxon>
        <taxon>Actinomycetota</taxon>
        <taxon>Actinomycetes</taxon>
        <taxon>Kitasatosporales</taxon>
        <taxon>Streptomycetaceae</taxon>
        <taxon>Streptomyces</taxon>
    </lineage>
</organism>
<accession>A0A5N8VG08</accession>
<feature type="region of interest" description="Disordered" evidence="1">
    <location>
        <begin position="1"/>
        <end position="61"/>
    </location>
</feature>
<evidence type="ECO:0000256" key="1">
    <source>
        <dbReference type="SAM" id="MobiDB-lite"/>
    </source>
</evidence>
<gene>
    <name evidence="2" type="ORF">FNH09_21765</name>
</gene>
<proteinExistence type="predicted"/>
<dbReference type="Proteomes" id="UP000325849">
    <property type="component" value="Unassembled WGS sequence"/>
</dbReference>
<sequence length="102" mass="11187">MRGRRWSGAPGSGDPDPGSGDVHHRPGRRARWSQPLFRFRGQTSGGPHRAESYLGMTADPDGADLDNGWGTLVRAVKFRHSAYTPGPHARGYWQVRMASSVC</sequence>
<keyword evidence="3" id="KW-1185">Reference proteome</keyword>
<dbReference type="AlphaFoldDB" id="A0A5N8VG08"/>